<feature type="transmembrane region" description="Helical" evidence="1">
    <location>
        <begin position="12"/>
        <end position="31"/>
    </location>
</feature>
<proteinExistence type="predicted"/>
<dbReference type="EMBL" id="AVFL01000008">
    <property type="protein sequence ID" value="EWY40284.1"/>
    <property type="molecule type" value="Genomic_DNA"/>
</dbReference>
<feature type="transmembrane region" description="Helical" evidence="1">
    <location>
        <begin position="87"/>
        <end position="112"/>
    </location>
</feature>
<dbReference type="AlphaFoldDB" id="W9H2K6"/>
<dbReference type="OrthoDB" id="9154490at2"/>
<keyword evidence="1" id="KW-1133">Transmembrane helix</keyword>
<dbReference type="Proteomes" id="UP000019486">
    <property type="component" value="Unassembled WGS sequence"/>
</dbReference>
<evidence type="ECO:0000256" key="1">
    <source>
        <dbReference type="SAM" id="Phobius"/>
    </source>
</evidence>
<protein>
    <recommendedName>
        <fullName evidence="4">DUF1360 domain-containing protein</fullName>
    </recommendedName>
</protein>
<evidence type="ECO:0008006" key="4">
    <source>
        <dbReference type="Google" id="ProtNLM"/>
    </source>
</evidence>
<comment type="caution">
    <text evidence="2">The sequence shown here is derived from an EMBL/GenBank/DDBJ whole genome shotgun (WGS) entry which is preliminary data.</text>
</comment>
<accession>W9H2K6</accession>
<keyword evidence="1" id="KW-0812">Transmembrane</keyword>
<dbReference type="PATRIC" id="fig|1385369.3.peg.2670"/>
<keyword evidence="1" id="KW-0472">Membrane</keyword>
<name>W9H2K6_9PROT</name>
<gene>
    <name evidence="2" type="ORF">N825_36835</name>
</gene>
<reference evidence="2 3" key="1">
    <citation type="submission" date="2013-08" db="EMBL/GenBank/DDBJ databases">
        <title>The genome sequence of Skermanella stibiiresistens.</title>
        <authorList>
            <person name="Zhu W."/>
            <person name="Wang G."/>
        </authorList>
    </citation>
    <scope>NUCLEOTIDE SEQUENCE [LARGE SCALE GENOMIC DNA]</scope>
    <source>
        <strain evidence="2 3">SB22</strain>
    </source>
</reference>
<sequence>MIETLGPQTWAASWTCVVIALASSSISITITQTELFAPLRSWANRIHPMIGHLFHCFYCTSHWAVIAGIAIYQPIVISSGYRIADLIVSTFLTITITTYLSGLVFAVFLAAMTKVVKERAVKSILTAD</sequence>
<evidence type="ECO:0000313" key="3">
    <source>
        <dbReference type="Proteomes" id="UP000019486"/>
    </source>
</evidence>
<organism evidence="2 3">
    <name type="scientific">Skermanella stibiiresistens SB22</name>
    <dbReference type="NCBI Taxonomy" id="1385369"/>
    <lineage>
        <taxon>Bacteria</taxon>
        <taxon>Pseudomonadati</taxon>
        <taxon>Pseudomonadota</taxon>
        <taxon>Alphaproteobacteria</taxon>
        <taxon>Rhodospirillales</taxon>
        <taxon>Azospirillaceae</taxon>
        <taxon>Skermanella</taxon>
    </lineage>
</organism>
<evidence type="ECO:0000313" key="2">
    <source>
        <dbReference type="EMBL" id="EWY40284.1"/>
    </source>
</evidence>
<feature type="transmembrane region" description="Helical" evidence="1">
    <location>
        <begin position="52"/>
        <end position="75"/>
    </location>
</feature>
<keyword evidence="3" id="KW-1185">Reference proteome</keyword>